<reference evidence="1" key="1">
    <citation type="submission" date="2024-03" db="EMBL/GenBank/DDBJ databases">
        <title>Whole genome sequecning of epiphytes from Marcgravia umbellata leaves.</title>
        <authorList>
            <person name="Kumar G."/>
            <person name="Savka M.A."/>
        </authorList>
    </citation>
    <scope>NUCLEOTIDE SEQUENCE</scope>
    <source>
        <strain evidence="1">RIT_BL5</strain>
    </source>
</reference>
<proteinExistence type="predicted"/>
<keyword evidence="2" id="KW-1185">Reference proteome</keyword>
<name>A0ACC6PHF2_9BACL</name>
<evidence type="ECO:0000313" key="2">
    <source>
        <dbReference type="Proteomes" id="UP001380953"/>
    </source>
</evidence>
<organism evidence="1 2">
    <name type="scientific">Saccharibacillus sacchari</name>
    <dbReference type="NCBI Taxonomy" id="456493"/>
    <lineage>
        <taxon>Bacteria</taxon>
        <taxon>Bacillati</taxon>
        <taxon>Bacillota</taxon>
        <taxon>Bacilli</taxon>
        <taxon>Bacillales</taxon>
        <taxon>Paenibacillaceae</taxon>
        <taxon>Saccharibacillus</taxon>
    </lineage>
</organism>
<protein>
    <submittedName>
        <fullName evidence="1">Uncharacterized protein</fullName>
    </submittedName>
</protein>
<accession>A0ACC6PHF2</accession>
<comment type="caution">
    <text evidence="1">The sequence shown here is derived from an EMBL/GenBank/DDBJ whole genome shotgun (WGS) entry which is preliminary data.</text>
</comment>
<dbReference type="Proteomes" id="UP001380953">
    <property type="component" value="Unassembled WGS sequence"/>
</dbReference>
<sequence length="86" mass="9489">MLVWIMLALMLISAAIIAFRFVRFGAEYHLTENAAMAIIVSVAASIVAEPETWLSWVRYVYIALSAAYIVYGAYGKYKGGTDGYGQ</sequence>
<dbReference type="EMBL" id="JBBKAR010000053">
    <property type="protein sequence ID" value="MEJ8306343.1"/>
    <property type="molecule type" value="Genomic_DNA"/>
</dbReference>
<gene>
    <name evidence="1" type="ORF">WKI47_20760</name>
</gene>
<evidence type="ECO:0000313" key="1">
    <source>
        <dbReference type="EMBL" id="MEJ8306343.1"/>
    </source>
</evidence>